<evidence type="ECO:0000256" key="1">
    <source>
        <dbReference type="ARBA" id="ARBA00022443"/>
    </source>
</evidence>
<dbReference type="GO" id="GO:0003677">
    <property type="term" value="F:DNA binding"/>
    <property type="evidence" value="ECO:0007669"/>
    <property type="project" value="UniProtKB-UniRule"/>
</dbReference>
<gene>
    <name evidence="7" type="ORF">B0H63DRAFT_556124</name>
</gene>
<reference evidence="7" key="2">
    <citation type="submission" date="2023-06" db="EMBL/GenBank/DDBJ databases">
        <authorList>
            <consortium name="Lawrence Berkeley National Laboratory"/>
            <person name="Haridas S."/>
            <person name="Hensen N."/>
            <person name="Bonometti L."/>
            <person name="Westerberg I."/>
            <person name="Brannstrom I.O."/>
            <person name="Guillou S."/>
            <person name="Cros-Aarteil S."/>
            <person name="Calhoun S."/>
            <person name="Kuo A."/>
            <person name="Mondo S."/>
            <person name="Pangilinan J."/>
            <person name="Riley R."/>
            <person name="LaButti K."/>
            <person name="Andreopoulos B."/>
            <person name="Lipzen A."/>
            <person name="Chen C."/>
            <person name="Yanf M."/>
            <person name="Daum C."/>
            <person name="Ng V."/>
            <person name="Clum A."/>
            <person name="Steindorff A."/>
            <person name="Ohm R."/>
            <person name="Martin F."/>
            <person name="Silar P."/>
            <person name="Natvig D."/>
            <person name="Lalanne C."/>
            <person name="Gautier V."/>
            <person name="Ament-velasquez S.L."/>
            <person name="Kruys A."/>
            <person name="Hutchinson M.I."/>
            <person name="Powell A.J."/>
            <person name="Barry K."/>
            <person name="Miller A.N."/>
            <person name="Grigoriev I.V."/>
            <person name="Debuchy R."/>
            <person name="Gladieux P."/>
            <person name="Thoren M.H."/>
            <person name="Johannesson H."/>
        </authorList>
    </citation>
    <scope>NUCLEOTIDE SEQUENCE</scope>
    <source>
        <strain evidence="7">CBS 232.78</strain>
    </source>
</reference>
<sequence length="1351" mass="150651">MVNITSLALMGMESAQLFRAIDSIENPRAVGVEKKPEEWPKARFAAEADRFELWAANLGVFVSGHGSLDYRVQDAGSIRDTFHRFLAELNRSLHEVIDYVTTESPEGGDVSSDTESESEAESDMDILLGGVKDPVDRLFKLSVWIRNPATRAMTSKAQRFRQIDEETNVDLLDQIKTFDHDHVSSVFLQYKIHAVVQEKEVGPPDETPDTHDLKDEECHDRVWEPVRTLLLEHKNSAENFLIQRIALANTRRRQQFAYWRNHRTKLHHHTAAVTQNLATFKIQVEDLGQLATGSAPDQTPPVTTHVPALSVTTASRLNLSQIPPIKENLSTISVSEYAPSAWQPSKDVVDFPRPPDISPADKFFECPYCFTICSTALLSEKAWKAHLIHDLRPYTCTYEHCRTPDQLYDSRQDWIRHEDSHRVVFRCPEHQDQTFKTVEAYQSHVRDHHASTSQDDRVLFNSRIAESTFVEADRCCPICMLSLESAQKLQSHIALHLERLALFSMPRSVGNDRESVHASGSANAGLDSRDFSTSAAETTSDSNLSSTILLGRREHYKMIDEAIDNGSDQFAAALAAHPEIVSLKHYIHTAIGRQSDEDFRSRLLAALTAAIVKSKKARAEEDQDPKPPHDSNPHDDADSGLSDEPDDRDTSNLNKHIGKSLPNKYKPEAQPETHQSSRYPQLPPDVVDRLEAWCSTYSGEIHPRHITEISAELGLSQRDVRAWFRNRIQRLVEEPPQDTTAAESHHSLKDPGPSTSSMNPTSEASDSGEGGEASWAVTWRGKGRRASTPTRSGPEGGVGQPVNVFDFLTSQPRGAPIHDGKAPSSRSSRPKTLKRHLDSSDEDDNAPVTRPGSLERYLNSLDEGVVRDFDRIQPPENEPPMHGKAVALFDFEKENDNELPMKEGQVIWTSYRQGSGWVVAENLETHESGLVPEEYIQLLSDIRGPSDRVLGIDSEEYLGLGTQIHDQAEDDGMTARDRPTTPDASSQPTAQQTAEAKDAESPISATSSLSKKPQSQDRSGKPVEAWEVAQAVAANAPEGISLENLLRKFEGRLGELEPATGSEWAALVRENADYGPDGVLLRPKAIPNETSIPPSTKEYDVGPQKPESPRIDTSAGLAEVPDQELVFLVDDIWPNRTVQLYDEPSLSEEISASIQASLSTFWAKYPSREVGFRFIRRHPDRGGRIERVVNRRQTMEILTGGFATGDDGSFNFLEKHMVDVVVRYTHARLLPTTAAGSEFLPTWTPLTMIIMLGTLETSIESILNSISETDRGLYEVNAPPGQTTFHFVLASSSSVTLEWFQRLRSRLHNLETRIAKKYVWTFSSAVLASGPQAVFSQILGQIIRGKIYEAD</sequence>
<dbReference type="SMART" id="SM00326">
    <property type="entry name" value="SH3"/>
    <property type="match status" value="1"/>
</dbReference>
<feature type="compositionally biased region" description="Basic and acidic residues" evidence="4">
    <location>
        <begin position="617"/>
        <end position="637"/>
    </location>
</feature>
<feature type="region of interest" description="Disordered" evidence="4">
    <location>
        <begin position="1079"/>
        <end position="1112"/>
    </location>
</feature>
<keyword evidence="8" id="KW-1185">Reference proteome</keyword>
<dbReference type="EMBL" id="JAULSW010000001">
    <property type="protein sequence ID" value="KAK3395010.1"/>
    <property type="molecule type" value="Genomic_DNA"/>
</dbReference>
<feature type="compositionally biased region" description="Acidic residues" evidence="4">
    <location>
        <begin position="112"/>
        <end position="122"/>
    </location>
</feature>
<dbReference type="CDD" id="cd00086">
    <property type="entry name" value="homeodomain"/>
    <property type="match status" value="1"/>
</dbReference>
<feature type="region of interest" description="Disordered" evidence="4">
    <location>
        <begin position="972"/>
        <end position="1023"/>
    </location>
</feature>
<protein>
    <submittedName>
        <fullName evidence="7">Uncharacterized protein</fullName>
    </submittedName>
</protein>
<accession>A0AAE0P8I9</accession>
<proteinExistence type="predicted"/>
<dbReference type="InterPro" id="IPR036028">
    <property type="entry name" value="SH3-like_dom_sf"/>
</dbReference>
<dbReference type="Pfam" id="PF26082">
    <property type="entry name" value="zf-C2H2_AcuF"/>
    <property type="match status" value="1"/>
</dbReference>
<keyword evidence="2" id="KW-0371">Homeobox</keyword>
<dbReference type="GO" id="GO:0005634">
    <property type="term" value="C:nucleus"/>
    <property type="evidence" value="ECO:0007669"/>
    <property type="project" value="UniProtKB-SubCell"/>
</dbReference>
<dbReference type="PANTHER" id="PTHR35391">
    <property type="entry name" value="C2H2-TYPE DOMAIN-CONTAINING PROTEIN-RELATED"/>
    <property type="match status" value="1"/>
</dbReference>
<comment type="caution">
    <text evidence="7">The sequence shown here is derived from an EMBL/GenBank/DDBJ whole genome shotgun (WGS) entry which is preliminary data.</text>
</comment>
<dbReference type="SUPFAM" id="SSF50044">
    <property type="entry name" value="SH3-domain"/>
    <property type="match status" value="1"/>
</dbReference>
<dbReference type="SMART" id="SM00355">
    <property type="entry name" value="ZnF_C2H2"/>
    <property type="match status" value="3"/>
</dbReference>
<evidence type="ECO:0000259" key="5">
    <source>
        <dbReference type="PROSITE" id="PS50002"/>
    </source>
</evidence>
<dbReference type="Pfam" id="PF00018">
    <property type="entry name" value="SH3_1"/>
    <property type="match status" value="1"/>
</dbReference>
<dbReference type="PANTHER" id="PTHR35391:SF7">
    <property type="entry name" value="C2H2-TYPE DOMAIN-CONTAINING PROTEIN"/>
    <property type="match status" value="1"/>
</dbReference>
<name>A0AAE0P8I9_9PEZI</name>
<feature type="DNA-binding region" description="Homeobox" evidence="2">
    <location>
        <begin position="710"/>
        <end position="735"/>
    </location>
</feature>
<feature type="region of interest" description="Disordered" evidence="4">
    <location>
        <begin position="615"/>
        <end position="683"/>
    </location>
</feature>
<dbReference type="InterPro" id="IPR013087">
    <property type="entry name" value="Znf_C2H2_type"/>
</dbReference>
<evidence type="ECO:0000256" key="3">
    <source>
        <dbReference type="PROSITE-ProRule" id="PRU00192"/>
    </source>
</evidence>
<organism evidence="7 8">
    <name type="scientific">Podospora didyma</name>
    <dbReference type="NCBI Taxonomy" id="330526"/>
    <lineage>
        <taxon>Eukaryota</taxon>
        <taxon>Fungi</taxon>
        <taxon>Dikarya</taxon>
        <taxon>Ascomycota</taxon>
        <taxon>Pezizomycotina</taxon>
        <taxon>Sordariomycetes</taxon>
        <taxon>Sordariomycetidae</taxon>
        <taxon>Sordariales</taxon>
        <taxon>Podosporaceae</taxon>
        <taxon>Podospora</taxon>
    </lineage>
</organism>
<dbReference type="InterPro" id="IPR058925">
    <property type="entry name" value="zf-C2H2_AcuF"/>
</dbReference>
<evidence type="ECO:0000313" key="7">
    <source>
        <dbReference type="EMBL" id="KAK3395010.1"/>
    </source>
</evidence>
<dbReference type="Proteomes" id="UP001285441">
    <property type="component" value="Unassembled WGS sequence"/>
</dbReference>
<feature type="compositionally biased region" description="Polar residues" evidence="4">
    <location>
        <begin position="1003"/>
        <end position="1013"/>
    </location>
</feature>
<feature type="region of interest" description="Disordered" evidence="4">
    <location>
        <begin position="734"/>
        <end position="854"/>
    </location>
</feature>
<keyword evidence="2" id="KW-0539">Nucleus</keyword>
<feature type="domain" description="SH3" evidence="5">
    <location>
        <begin position="880"/>
        <end position="941"/>
    </location>
</feature>
<dbReference type="Gene3D" id="2.30.30.40">
    <property type="entry name" value="SH3 Domains"/>
    <property type="match status" value="1"/>
</dbReference>
<evidence type="ECO:0000313" key="8">
    <source>
        <dbReference type="Proteomes" id="UP001285441"/>
    </source>
</evidence>
<keyword evidence="1 3" id="KW-0728">SH3 domain</keyword>
<keyword evidence="2" id="KW-0238">DNA-binding</keyword>
<feature type="compositionally biased region" description="Polar residues" evidence="4">
    <location>
        <begin position="982"/>
        <end position="994"/>
    </location>
</feature>
<feature type="region of interest" description="Disordered" evidence="4">
    <location>
        <begin position="512"/>
        <end position="538"/>
    </location>
</feature>
<feature type="compositionally biased region" description="Polar residues" evidence="4">
    <location>
        <begin position="753"/>
        <end position="765"/>
    </location>
</feature>
<reference evidence="7" key="1">
    <citation type="journal article" date="2023" name="Mol. Phylogenet. Evol.">
        <title>Genome-scale phylogeny and comparative genomics of the fungal order Sordariales.</title>
        <authorList>
            <person name="Hensen N."/>
            <person name="Bonometti L."/>
            <person name="Westerberg I."/>
            <person name="Brannstrom I.O."/>
            <person name="Guillou S."/>
            <person name="Cros-Aarteil S."/>
            <person name="Calhoun S."/>
            <person name="Haridas S."/>
            <person name="Kuo A."/>
            <person name="Mondo S."/>
            <person name="Pangilinan J."/>
            <person name="Riley R."/>
            <person name="LaButti K."/>
            <person name="Andreopoulos B."/>
            <person name="Lipzen A."/>
            <person name="Chen C."/>
            <person name="Yan M."/>
            <person name="Daum C."/>
            <person name="Ng V."/>
            <person name="Clum A."/>
            <person name="Steindorff A."/>
            <person name="Ohm R.A."/>
            <person name="Martin F."/>
            <person name="Silar P."/>
            <person name="Natvig D.O."/>
            <person name="Lalanne C."/>
            <person name="Gautier V."/>
            <person name="Ament-Velasquez S.L."/>
            <person name="Kruys A."/>
            <person name="Hutchinson M.I."/>
            <person name="Powell A.J."/>
            <person name="Barry K."/>
            <person name="Miller A.N."/>
            <person name="Grigoriev I.V."/>
            <person name="Debuchy R."/>
            <person name="Gladieux P."/>
            <person name="Hiltunen Thoren M."/>
            <person name="Johannesson H."/>
        </authorList>
    </citation>
    <scope>NUCLEOTIDE SEQUENCE</scope>
    <source>
        <strain evidence="7">CBS 232.78</strain>
    </source>
</reference>
<feature type="region of interest" description="Disordered" evidence="4">
    <location>
        <begin position="103"/>
        <end position="122"/>
    </location>
</feature>
<evidence type="ECO:0000256" key="2">
    <source>
        <dbReference type="PROSITE-ProRule" id="PRU00108"/>
    </source>
</evidence>
<dbReference type="PROSITE" id="PS50002">
    <property type="entry name" value="SH3"/>
    <property type="match status" value="1"/>
</dbReference>
<evidence type="ECO:0000256" key="4">
    <source>
        <dbReference type="SAM" id="MobiDB-lite"/>
    </source>
</evidence>
<dbReference type="InterPro" id="IPR001452">
    <property type="entry name" value="SH3_domain"/>
</dbReference>
<comment type="subcellular location">
    <subcellularLocation>
        <location evidence="2">Nucleus</location>
    </subcellularLocation>
</comment>
<evidence type="ECO:0000259" key="6">
    <source>
        <dbReference type="PROSITE" id="PS50071"/>
    </source>
</evidence>
<feature type="domain" description="Homeobox" evidence="6">
    <location>
        <begin position="708"/>
        <end position="734"/>
    </location>
</feature>
<dbReference type="InterPro" id="IPR001356">
    <property type="entry name" value="HD"/>
</dbReference>
<dbReference type="PROSITE" id="PS50071">
    <property type="entry name" value="HOMEOBOX_2"/>
    <property type="match status" value="1"/>
</dbReference>